<organism evidence="2">
    <name type="scientific">Arundo donax</name>
    <name type="common">Giant reed</name>
    <name type="synonym">Donax arundinaceus</name>
    <dbReference type="NCBI Taxonomy" id="35708"/>
    <lineage>
        <taxon>Eukaryota</taxon>
        <taxon>Viridiplantae</taxon>
        <taxon>Streptophyta</taxon>
        <taxon>Embryophyta</taxon>
        <taxon>Tracheophyta</taxon>
        <taxon>Spermatophyta</taxon>
        <taxon>Magnoliopsida</taxon>
        <taxon>Liliopsida</taxon>
        <taxon>Poales</taxon>
        <taxon>Poaceae</taxon>
        <taxon>PACMAD clade</taxon>
        <taxon>Arundinoideae</taxon>
        <taxon>Arundineae</taxon>
        <taxon>Arundo</taxon>
    </lineage>
</organism>
<keyword evidence="1" id="KW-1133">Transmembrane helix</keyword>
<reference evidence="2" key="2">
    <citation type="journal article" date="2015" name="Data Brief">
        <title>Shoot transcriptome of the giant reed, Arundo donax.</title>
        <authorList>
            <person name="Barrero R.A."/>
            <person name="Guerrero F.D."/>
            <person name="Moolhuijzen P."/>
            <person name="Goolsby J.A."/>
            <person name="Tidwell J."/>
            <person name="Bellgard S.E."/>
            <person name="Bellgard M.I."/>
        </authorList>
    </citation>
    <scope>NUCLEOTIDE SEQUENCE</scope>
    <source>
        <tissue evidence="2">Shoot tissue taken approximately 20 cm above the soil surface</tissue>
    </source>
</reference>
<keyword evidence="1" id="KW-0472">Membrane</keyword>
<dbReference type="EMBL" id="GBRH01182041">
    <property type="protein sequence ID" value="JAE15855.1"/>
    <property type="molecule type" value="Transcribed_RNA"/>
</dbReference>
<sequence>MMYLFVLGFQSGLEIDSFFVELLQMRKDLEGFSLYAIQLGLVFLGSALVRLHLFQQLRLYGSIDHLLSCPHYPYLMVLDEHHRSQDLYKLVG</sequence>
<dbReference type="AlphaFoldDB" id="A0A0A9FSL6"/>
<evidence type="ECO:0000256" key="1">
    <source>
        <dbReference type="SAM" id="Phobius"/>
    </source>
</evidence>
<keyword evidence="1" id="KW-0812">Transmembrane</keyword>
<accession>A0A0A9FSL6</accession>
<reference evidence="2" key="1">
    <citation type="submission" date="2014-09" db="EMBL/GenBank/DDBJ databases">
        <authorList>
            <person name="Magalhaes I.L.F."/>
            <person name="Oliveira U."/>
            <person name="Santos F.R."/>
            <person name="Vidigal T.H.D.A."/>
            <person name="Brescovit A.D."/>
            <person name="Santos A.J."/>
        </authorList>
    </citation>
    <scope>NUCLEOTIDE SEQUENCE</scope>
    <source>
        <tissue evidence="2">Shoot tissue taken approximately 20 cm above the soil surface</tissue>
    </source>
</reference>
<protein>
    <submittedName>
        <fullName evidence="2">Uncharacterized protein</fullName>
    </submittedName>
</protein>
<feature type="transmembrane region" description="Helical" evidence="1">
    <location>
        <begin position="32"/>
        <end position="53"/>
    </location>
</feature>
<proteinExistence type="predicted"/>
<name>A0A0A9FSL6_ARUDO</name>
<evidence type="ECO:0000313" key="2">
    <source>
        <dbReference type="EMBL" id="JAE15855.1"/>
    </source>
</evidence>